<comment type="similarity">
    <text evidence="1">Belongs to the site-specific recombinase resolvase family.</text>
</comment>
<reference evidence="3" key="1">
    <citation type="journal article" date="2014" name="Int. J. Syst. Evol. Microbiol.">
        <title>Complete genome sequence of Corynebacterium casei LMG S-19264T (=DSM 44701T), isolated from a smear-ripened cheese.</title>
        <authorList>
            <consortium name="US DOE Joint Genome Institute (JGI-PGF)"/>
            <person name="Walter F."/>
            <person name="Albersmeier A."/>
            <person name="Kalinowski J."/>
            <person name="Ruckert C."/>
        </authorList>
    </citation>
    <scope>NUCLEOTIDE SEQUENCE</scope>
    <source>
        <strain evidence="3">KCTC 12719</strain>
    </source>
</reference>
<sequence>MNKARYVRISTADQKHERQLINEHPDEKLFIDVCSGSIPFEEREQGSELLKAVEQEKVSYLAVHAVDRLGRNLMDILTTLQHLDKSGVIVKVDNLGIESRVKDKSNPAFKLIISVLANISEMERETMLERQREGIALAKAKGVYRGRERGTTEEKNEFLDKYPNVIKELKLGTSLRKTAKLCDVSLGTVQKVKGYLKE</sequence>
<dbReference type="EMBL" id="BMXB01000012">
    <property type="protein sequence ID" value="GHA43536.1"/>
    <property type="molecule type" value="Genomic_DNA"/>
</dbReference>
<dbReference type="GO" id="GO:0000150">
    <property type="term" value="F:DNA strand exchange activity"/>
    <property type="evidence" value="ECO:0007669"/>
    <property type="project" value="InterPro"/>
</dbReference>
<dbReference type="InterPro" id="IPR050639">
    <property type="entry name" value="SSR_resolvase"/>
</dbReference>
<dbReference type="AlphaFoldDB" id="A0A918VYT6"/>
<evidence type="ECO:0000256" key="1">
    <source>
        <dbReference type="ARBA" id="ARBA00009913"/>
    </source>
</evidence>
<dbReference type="InterPro" id="IPR036162">
    <property type="entry name" value="Resolvase-like_N_sf"/>
</dbReference>
<protein>
    <submittedName>
        <fullName evidence="3">Resolvase</fullName>
    </submittedName>
</protein>
<feature type="domain" description="Resolvase/invertase-type recombinase catalytic" evidence="2">
    <location>
        <begin position="2"/>
        <end position="142"/>
    </location>
</feature>
<evidence type="ECO:0000313" key="4">
    <source>
        <dbReference type="Proteomes" id="UP000610456"/>
    </source>
</evidence>
<dbReference type="PANTHER" id="PTHR30461">
    <property type="entry name" value="DNA-INVERTASE FROM LAMBDOID PROPHAGE"/>
    <property type="match status" value="1"/>
</dbReference>
<dbReference type="InterPro" id="IPR006119">
    <property type="entry name" value="Resolv_N"/>
</dbReference>
<proteinExistence type="inferred from homology"/>
<dbReference type="PROSITE" id="PS51736">
    <property type="entry name" value="RECOMBINASES_3"/>
    <property type="match status" value="1"/>
</dbReference>
<dbReference type="CDD" id="cd03768">
    <property type="entry name" value="SR_ResInv"/>
    <property type="match status" value="1"/>
</dbReference>
<accession>A0A918VYT6</accession>
<evidence type="ECO:0000259" key="2">
    <source>
        <dbReference type="PROSITE" id="PS51736"/>
    </source>
</evidence>
<dbReference type="Pfam" id="PF00239">
    <property type="entry name" value="Resolvase"/>
    <property type="match status" value="1"/>
</dbReference>
<dbReference type="RefSeq" id="WP_189605193.1">
    <property type="nucleotide sequence ID" value="NZ_BMXB01000012.1"/>
</dbReference>
<name>A0A918VYT6_9FLAO</name>
<gene>
    <name evidence="3" type="ORF">GCM10007103_25860</name>
</gene>
<organism evidence="3 4">
    <name type="scientific">Salinimicrobium marinum</name>
    <dbReference type="NCBI Taxonomy" id="680283"/>
    <lineage>
        <taxon>Bacteria</taxon>
        <taxon>Pseudomonadati</taxon>
        <taxon>Bacteroidota</taxon>
        <taxon>Flavobacteriia</taxon>
        <taxon>Flavobacteriales</taxon>
        <taxon>Flavobacteriaceae</taxon>
        <taxon>Salinimicrobium</taxon>
    </lineage>
</organism>
<dbReference type="SUPFAM" id="SSF53041">
    <property type="entry name" value="Resolvase-like"/>
    <property type="match status" value="1"/>
</dbReference>
<dbReference type="Proteomes" id="UP000610456">
    <property type="component" value="Unassembled WGS sequence"/>
</dbReference>
<dbReference type="PANTHER" id="PTHR30461:SF26">
    <property type="entry name" value="RESOLVASE HOMOLOG YNEB"/>
    <property type="match status" value="1"/>
</dbReference>
<comment type="caution">
    <text evidence="3">The sequence shown here is derived from an EMBL/GenBank/DDBJ whole genome shotgun (WGS) entry which is preliminary data.</text>
</comment>
<dbReference type="Gene3D" id="3.40.50.1390">
    <property type="entry name" value="Resolvase, N-terminal catalytic domain"/>
    <property type="match status" value="1"/>
</dbReference>
<keyword evidence="4" id="KW-1185">Reference proteome</keyword>
<dbReference type="SMART" id="SM00857">
    <property type="entry name" value="Resolvase"/>
    <property type="match status" value="1"/>
</dbReference>
<reference evidence="3" key="2">
    <citation type="submission" date="2020-09" db="EMBL/GenBank/DDBJ databases">
        <authorList>
            <person name="Sun Q."/>
            <person name="Kim S."/>
        </authorList>
    </citation>
    <scope>NUCLEOTIDE SEQUENCE</scope>
    <source>
        <strain evidence="3">KCTC 12719</strain>
    </source>
</reference>
<evidence type="ECO:0000313" key="3">
    <source>
        <dbReference type="EMBL" id="GHA43536.1"/>
    </source>
</evidence>
<dbReference type="GO" id="GO:0003677">
    <property type="term" value="F:DNA binding"/>
    <property type="evidence" value="ECO:0007669"/>
    <property type="project" value="InterPro"/>
</dbReference>